<dbReference type="EMBL" id="JANATA010000023">
    <property type="protein sequence ID" value="MCP3429543.1"/>
    <property type="molecule type" value="Genomic_DNA"/>
</dbReference>
<dbReference type="GO" id="GO:0016020">
    <property type="term" value="C:membrane"/>
    <property type="evidence" value="ECO:0007669"/>
    <property type="project" value="InterPro"/>
</dbReference>
<dbReference type="InterPro" id="IPR045800">
    <property type="entry name" value="HMBD"/>
</dbReference>
<dbReference type="InterPro" id="IPR058790">
    <property type="entry name" value="BSH_CusB"/>
</dbReference>
<evidence type="ECO:0000256" key="1">
    <source>
        <dbReference type="ARBA" id="ARBA00009477"/>
    </source>
</evidence>
<evidence type="ECO:0000259" key="7">
    <source>
        <dbReference type="Pfam" id="PF25919"/>
    </source>
</evidence>
<dbReference type="InterPro" id="IPR051909">
    <property type="entry name" value="MFP_Cation_Efflux"/>
</dbReference>
<evidence type="ECO:0000313" key="10">
    <source>
        <dbReference type="Proteomes" id="UP001165413"/>
    </source>
</evidence>
<evidence type="ECO:0000259" key="5">
    <source>
        <dbReference type="Pfam" id="PF19335"/>
    </source>
</evidence>
<protein>
    <submittedName>
        <fullName evidence="9">Efflux RND transporter periplasmic adaptor subunit</fullName>
    </submittedName>
</protein>
<dbReference type="Gene3D" id="2.40.30.170">
    <property type="match status" value="1"/>
</dbReference>
<organism evidence="9 10">
    <name type="scientific">Opacimonas viscosa</name>
    <dbReference type="NCBI Taxonomy" id="2961944"/>
    <lineage>
        <taxon>Bacteria</taxon>
        <taxon>Pseudomonadati</taxon>
        <taxon>Pseudomonadota</taxon>
        <taxon>Gammaproteobacteria</taxon>
        <taxon>Alteromonadales</taxon>
        <taxon>Alteromonadaceae</taxon>
        <taxon>Opacimonas</taxon>
    </lineage>
</organism>
<gene>
    <name evidence="9" type="ORF">NLF92_11355</name>
</gene>
<dbReference type="RefSeq" id="WP_254102026.1">
    <property type="nucleotide sequence ID" value="NZ_JANATA010000023.1"/>
</dbReference>
<dbReference type="InterPro" id="IPR021647">
    <property type="entry name" value="CusF_Ec"/>
</dbReference>
<dbReference type="Pfam" id="PF19335">
    <property type="entry name" value="HMBD"/>
    <property type="match status" value="1"/>
</dbReference>
<feature type="transmembrane region" description="Helical" evidence="4">
    <location>
        <begin position="9"/>
        <end position="29"/>
    </location>
</feature>
<dbReference type="Proteomes" id="UP001165413">
    <property type="component" value="Unassembled WGS sequence"/>
</dbReference>
<name>A0AA41X3X0_9ALTE</name>
<dbReference type="Gene3D" id="2.40.420.20">
    <property type="match status" value="1"/>
</dbReference>
<feature type="compositionally biased region" description="Basic and acidic residues" evidence="3">
    <location>
        <begin position="507"/>
        <end position="527"/>
    </location>
</feature>
<dbReference type="Pfam" id="PF11604">
    <property type="entry name" value="CusF_Ec"/>
    <property type="match status" value="2"/>
</dbReference>
<sequence>MTNNINTKATLGIGVGLGIAMSMLAFLVFSPSHDMVATSGNDTKGANEPLYWVAPMDPNFKRDKPGKSPMGMDLVPVYEESSASDSPGTVSIDPVTIQNLGVKTSAVNRIKPEGRIQAVGQVQYAQNAIEHVHPRIEGWVETLNVRTQGDFIEKGEALYSIYSPELVNAQEEFVIALNQQNAALINAAKARLRALAVPQSHVESIEKSRKISQTVTVLAPATGFIDALNVQQGMYVKPGMTMLSIAALDRVWVIADVFPNDASLLSIGQRASISSTDLPGQVFEATLDYIYPMLNSATRTVQARFVVDNRTNDLSGRLSYSLKPDMFTKVALFYGDSESDDVLTVPKQAVIRTGKSDRVVLAMEEGKYKSVNVQLGRDFGDVFEILDGVVEGDAIVTSAQFLIDSESSITSDFMRMTPVENTIDADASAWTQATVNEVIADRNMINITHGPLDTFDMMGMTMNFTLADDIAIADFEVGMDIHIEVIREPTGMFQIKTVHFVDGSSSNKDDEHQHMTDEPISRDDDNDHAKHMHMEMQPKDMQSDGQNEDLSAWTEATVVELELDRRRVTLTHGYLDAFDMMGMTMGFTVDSDINIDDFVVGDSVHVEIIREDNGMFQVKTLHIMGSSMEHHEAKRESKEGHE</sequence>
<feature type="domain" description="CusB-like three alpha-helical bundle" evidence="6">
    <location>
        <begin position="165"/>
        <end position="212"/>
    </location>
</feature>
<proteinExistence type="inferred from homology"/>
<dbReference type="GO" id="GO:0022857">
    <property type="term" value="F:transmembrane transporter activity"/>
    <property type="evidence" value="ECO:0007669"/>
    <property type="project" value="InterPro"/>
</dbReference>
<dbReference type="PANTHER" id="PTHR30097:SF15">
    <property type="entry name" value="CATION EFFLUX SYSTEM PROTEIN CUSB"/>
    <property type="match status" value="1"/>
</dbReference>
<keyword evidence="2" id="KW-0813">Transport</keyword>
<keyword evidence="4" id="KW-1133">Transmembrane helix</keyword>
<evidence type="ECO:0000256" key="3">
    <source>
        <dbReference type="SAM" id="MobiDB-lite"/>
    </source>
</evidence>
<dbReference type="NCBIfam" id="TIGR01730">
    <property type="entry name" value="RND_mfp"/>
    <property type="match status" value="1"/>
</dbReference>
<feature type="region of interest" description="Disordered" evidence="3">
    <location>
        <begin position="504"/>
        <end position="527"/>
    </location>
</feature>
<dbReference type="InterPro" id="IPR058792">
    <property type="entry name" value="Beta-barrel_RND_2"/>
</dbReference>
<dbReference type="Gene3D" id="6.10.140.730">
    <property type="match status" value="1"/>
</dbReference>
<evidence type="ECO:0000256" key="4">
    <source>
        <dbReference type="SAM" id="Phobius"/>
    </source>
</evidence>
<dbReference type="GO" id="GO:0015679">
    <property type="term" value="P:plasma membrane copper ion transport"/>
    <property type="evidence" value="ECO:0007669"/>
    <property type="project" value="TreeGrafter"/>
</dbReference>
<evidence type="ECO:0000256" key="2">
    <source>
        <dbReference type="ARBA" id="ARBA00022448"/>
    </source>
</evidence>
<dbReference type="SUPFAM" id="SSF111369">
    <property type="entry name" value="HlyD-like secretion proteins"/>
    <property type="match status" value="1"/>
</dbReference>
<dbReference type="PANTHER" id="PTHR30097">
    <property type="entry name" value="CATION EFFLUX SYSTEM PROTEIN CUSB"/>
    <property type="match status" value="1"/>
</dbReference>
<comment type="similarity">
    <text evidence="1">Belongs to the membrane fusion protein (MFP) (TC 8.A.1) family.</text>
</comment>
<keyword evidence="4" id="KW-0812">Transmembrane</keyword>
<dbReference type="GO" id="GO:0060003">
    <property type="term" value="P:copper ion export"/>
    <property type="evidence" value="ECO:0007669"/>
    <property type="project" value="TreeGrafter"/>
</dbReference>
<dbReference type="AlphaFoldDB" id="A0AA41X3X0"/>
<keyword evidence="10" id="KW-1185">Reference proteome</keyword>
<reference evidence="9" key="1">
    <citation type="submission" date="2022-07" db="EMBL/GenBank/DDBJ databases">
        <title>Characterization of the Novel Bacterium Alteromonas immobilis LMIT006 and Alteromonas gregis LMIT007.</title>
        <authorList>
            <person name="Lin X."/>
        </authorList>
    </citation>
    <scope>NUCLEOTIDE SEQUENCE</scope>
    <source>
        <strain evidence="9">LMIT007</strain>
    </source>
</reference>
<dbReference type="GO" id="GO:0030288">
    <property type="term" value="C:outer membrane-bounded periplasmic space"/>
    <property type="evidence" value="ECO:0007669"/>
    <property type="project" value="TreeGrafter"/>
</dbReference>
<dbReference type="GO" id="GO:0046914">
    <property type="term" value="F:transition metal ion binding"/>
    <property type="evidence" value="ECO:0007669"/>
    <property type="project" value="TreeGrafter"/>
</dbReference>
<dbReference type="FunFam" id="2.40.30.170:FF:000010">
    <property type="entry name" value="Efflux RND transporter periplasmic adaptor subunit"/>
    <property type="match status" value="1"/>
</dbReference>
<dbReference type="InterPro" id="IPR042230">
    <property type="entry name" value="CusF_sf"/>
</dbReference>
<evidence type="ECO:0000313" key="9">
    <source>
        <dbReference type="EMBL" id="MCP3429543.1"/>
    </source>
</evidence>
<dbReference type="Pfam" id="PF25919">
    <property type="entry name" value="BSH_CusB"/>
    <property type="match status" value="1"/>
</dbReference>
<feature type="domain" description="CusB-like beta-barrel" evidence="8">
    <location>
        <begin position="250"/>
        <end position="331"/>
    </location>
</feature>
<evidence type="ECO:0000259" key="8">
    <source>
        <dbReference type="Pfam" id="PF25954"/>
    </source>
</evidence>
<dbReference type="InterPro" id="IPR006143">
    <property type="entry name" value="RND_pump_MFP"/>
</dbReference>
<dbReference type="Pfam" id="PF25869">
    <property type="entry name" value="3HB_CusB"/>
    <property type="match status" value="1"/>
</dbReference>
<dbReference type="InterPro" id="IPR058791">
    <property type="entry name" value="3HB_CusB"/>
</dbReference>
<feature type="domain" description="Heavy metal binding" evidence="5">
    <location>
        <begin position="51"/>
        <end position="77"/>
    </location>
</feature>
<dbReference type="Pfam" id="PF25954">
    <property type="entry name" value="Beta-barrel_RND_2"/>
    <property type="match status" value="1"/>
</dbReference>
<evidence type="ECO:0000259" key="6">
    <source>
        <dbReference type="Pfam" id="PF25869"/>
    </source>
</evidence>
<keyword evidence="4" id="KW-0472">Membrane</keyword>
<accession>A0AA41X3X0</accession>
<dbReference type="Gene3D" id="2.40.50.320">
    <property type="entry name" value="Copper binding periplasmic protein CusF"/>
    <property type="match status" value="2"/>
</dbReference>
<comment type="caution">
    <text evidence="9">The sequence shown here is derived from an EMBL/GenBank/DDBJ whole genome shotgun (WGS) entry which is preliminary data.</text>
</comment>
<feature type="domain" description="CusB-like barrel-sandwich hybrid" evidence="7">
    <location>
        <begin position="130"/>
        <end position="246"/>
    </location>
</feature>